<keyword evidence="11" id="KW-1185">Reference proteome</keyword>
<dbReference type="AlphaFoldDB" id="A0AA37Q2G5"/>
<feature type="domain" description="Flagellar hook protein FlgE/F/G-like D1" evidence="9">
    <location>
        <begin position="95"/>
        <end position="154"/>
    </location>
</feature>
<dbReference type="GO" id="GO:0009425">
    <property type="term" value="C:bacterial-type flagellum basal body"/>
    <property type="evidence" value="ECO:0007669"/>
    <property type="project" value="UniProtKB-SubCell"/>
</dbReference>
<gene>
    <name evidence="10" type="primary">flgE</name>
    <name evidence="10" type="ORF">rosag_18830</name>
</gene>
<dbReference type="Pfam" id="PF00460">
    <property type="entry name" value="Flg_bb_rod"/>
    <property type="match status" value="1"/>
</dbReference>
<protein>
    <recommendedName>
        <fullName evidence="3 5">Flagellar hook protein FlgE</fullName>
    </recommendedName>
</protein>
<keyword evidence="10" id="KW-0969">Cilium</keyword>
<evidence type="ECO:0000256" key="3">
    <source>
        <dbReference type="ARBA" id="ARBA00019015"/>
    </source>
</evidence>
<dbReference type="InterPro" id="IPR037925">
    <property type="entry name" value="FlgE/F/G-like"/>
</dbReference>
<dbReference type="NCBIfam" id="TIGR03506">
    <property type="entry name" value="FlgEFG_subfam"/>
    <property type="match status" value="1"/>
</dbReference>
<keyword evidence="4 5" id="KW-0975">Bacterial flagellum</keyword>
<dbReference type="EMBL" id="BRXS01000003">
    <property type="protein sequence ID" value="GLC25370.1"/>
    <property type="molecule type" value="Genomic_DNA"/>
</dbReference>
<evidence type="ECO:0000259" key="7">
    <source>
        <dbReference type="Pfam" id="PF06429"/>
    </source>
</evidence>
<feature type="domain" description="Flagellar basal-body/hook protein C-terminal" evidence="7">
    <location>
        <begin position="457"/>
        <end position="500"/>
    </location>
</feature>
<dbReference type="InterPro" id="IPR010930">
    <property type="entry name" value="Flg_bb/hook_C_dom"/>
</dbReference>
<name>A0AA37Q2G5_9BACT</name>
<dbReference type="InterPro" id="IPR020013">
    <property type="entry name" value="Flagellar_FlgE/F/G"/>
</dbReference>
<reference evidence="10" key="1">
    <citation type="submission" date="2022-08" db="EMBL/GenBank/DDBJ databases">
        <title>Draft genome sequencing of Roseisolibacter agri AW1220.</title>
        <authorList>
            <person name="Tobiishi Y."/>
            <person name="Tonouchi A."/>
        </authorList>
    </citation>
    <scope>NUCLEOTIDE SEQUENCE</scope>
    <source>
        <strain evidence="10">AW1220</strain>
    </source>
</reference>
<accession>A0AA37Q2G5</accession>
<dbReference type="Pfam" id="PF06429">
    <property type="entry name" value="Flg_bbr_C"/>
    <property type="match status" value="1"/>
</dbReference>
<dbReference type="GO" id="GO:0009424">
    <property type="term" value="C:bacterial-type flagellum hook"/>
    <property type="evidence" value="ECO:0007669"/>
    <property type="project" value="TreeGrafter"/>
</dbReference>
<dbReference type="Pfam" id="PF07559">
    <property type="entry name" value="FlgE_D2"/>
    <property type="match status" value="1"/>
</dbReference>
<dbReference type="Pfam" id="PF22692">
    <property type="entry name" value="LlgE_F_G_D1"/>
    <property type="match status" value="1"/>
</dbReference>
<dbReference type="SUPFAM" id="SSF117143">
    <property type="entry name" value="Flagellar hook protein flgE"/>
    <property type="match status" value="1"/>
</dbReference>
<comment type="caution">
    <text evidence="10">The sequence shown here is derived from an EMBL/GenBank/DDBJ whole genome shotgun (WGS) entry which is preliminary data.</text>
</comment>
<evidence type="ECO:0000259" key="8">
    <source>
        <dbReference type="Pfam" id="PF07559"/>
    </source>
</evidence>
<evidence type="ECO:0000256" key="5">
    <source>
        <dbReference type="RuleBase" id="RU362116"/>
    </source>
</evidence>
<keyword evidence="10" id="KW-0966">Cell projection</keyword>
<feature type="domain" description="Flagellar basal body rod protein N-terminal" evidence="6">
    <location>
        <begin position="8"/>
        <end position="35"/>
    </location>
</feature>
<dbReference type="GO" id="GO:0071978">
    <property type="term" value="P:bacterial-type flagellum-dependent swarming motility"/>
    <property type="evidence" value="ECO:0007669"/>
    <property type="project" value="TreeGrafter"/>
</dbReference>
<sequence length="503" mass="53558">MLRSLFAGVSGLRNHQVRMDVIGNNIANVNTVAFKAGRVTFKEGFAQLLAGASRPPGDQGGINPIQVGLGMQIGSIDQLYTQGNIETTGQSTDLAIQGDSLFVVRKGNQSYYTRSGNFQLDADGKLVSPTNGFVVQGRMYDNGQLEDGIQDIKLPFGQKVSAKPTTEMTMGGNLNAAAPTFVGDFDDAGRADPQNAKAWTETTLGVFDSQGTKWDVKIQYWKTGPNTWNWQMDPMVSAASVDYVVDGNYPLPTDAASGLPDGYEIQEANIEVTSPSGVPYKNPDDYTINADGEIEFEASIPAGSQVKIHYHMNPTDPEAGANTGTFTFDSAGTIIPPADMPSIDFAVPGALPVQVKLQVGSGVNGLTQFATASTAVLRDQNGYTAGQLQNFSIDRTGLITGFFTNGTTTPLGQIVLADFNNPSGLLRVGDNMYQESANSGGAVLGFALEGSQSQMTSGALEMSNVDLAQEFTNMIIAQRGFQANSKVVTTSDEMLQELMGLKR</sequence>
<dbReference type="GO" id="GO:0005829">
    <property type="term" value="C:cytosol"/>
    <property type="evidence" value="ECO:0007669"/>
    <property type="project" value="TreeGrafter"/>
</dbReference>
<comment type="function">
    <text evidence="5">A flexible structure which links the flagellar filament to the drive apparatus in the basal body.</text>
</comment>
<evidence type="ECO:0000259" key="6">
    <source>
        <dbReference type="Pfam" id="PF00460"/>
    </source>
</evidence>
<dbReference type="InterPro" id="IPR001444">
    <property type="entry name" value="Flag_bb_rod_N"/>
</dbReference>
<keyword evidence="10" id="KW-0282">Flagellum</keyword>
<dbReference type="PANTHER" id="PTHR30435">
    <property type="entry name" value="FLAGELLAR PROTEIN"/>
    <property type="match status" value="1"/>
</dbReference>
<dbReference type="PANTHER" id="PTHR30435:SF1">
    <property type="entry name" value="FLAGELLAR HOOK PROTEIN FLGE"/>
    <property type="match status" value="1"/>
</dbReference>
<comment type="subcellular location">
    <subcellularLocation>
        <location evidence="1 5">Bacterial flagellum basal body</location>
    </subcellularLocation>
</comment>
<dbReference type="InterPro" id="IPR037058">
    <property type="entry name" value="Falgellar_hook_FlgE_sf"/>
</dbReference>
<evidence type="ECO:0000313" key="10">
    <source>
        <dbReference type="EMBL" id="GLC25370.1"/>
    </source>
</evidence>
<dbReference type="RefSeq" id="WP_284349825.1">
    <property type="nucleotide sequence ID" value="NZ_BRXS01000003.1"/>
</dbReference>
<proteinExistence type="inferred from homology"/>
<evidence type="ECO:0000256" key="1">
    <source>
        <dbReference type="ARBA" id="ARBA00004117"/>
    </source>
</evidence>
<evidence type="ECO:0000256" key="2">
    <source>
        <dbReference type="ARBA" id="ARBA00009677"/>
    </source>
</evidence>
<feature type="domain" description="Flagellar hook protein FlgE D2" evidence="8">
    <location>
        <begin position="186"/>
        <end position="383"/>
    </location>
</feature>
<dbReference type="Gene3D" id="2.60.98.20">
    <property type="entry name" value="Flagellar hook protein FlgE"/>
    <property type="match status" value="1"/>
</dbReference>
<dbReference type="InterPro" id="IPR053967">
    <property type="entry name" value="LlgE_F_G-like_D1"/>
</dbReference>
<comment type="similarity">
    <text evidence="2 5">Belongs to the flagella basal body rod proteins family.</text>
</comment>
<evidence type="ECO:0000259" key="9">
    <source>
        <dbReference type="Pfam" id="PF22692"/>
    </source>
</evidence>
<evidence type="ECO:0000313" key="11">
    <source>
        <dbReference type="Proteomes" id="UP001161325"/>
    </source>
</evidence>
<dbReference type="InterPro" id="IPR011491">
    <property type="entry name" value="FlgE_D2"/>
</dbReference>
<organism evidence="10 11">
    <name type="scientific">Roseisolibacter agri</name>
    <dbReference type="NCBI Taxonomy" id="2014610"/>
    <lineage>
        <taxon>Bacteria</taxon>
        <taxon>Pseudomonadati</taxon>
        <taxon>Gemmatimonadota</taxon>
        <taxon>Gemmatimonadia</taxon>
        <taxon>Gemmatimonadales</taxon>
        <taxon>Gemmatimonadaceae</taxon>
        <taxon>Roseisolibacter</taxon>
    </lineage>
</organism>
<dbReference type="Proteomes" id="UP001161325">
    <property type="component" value="Unassembled WGS sequence"/>
</dbReference>
<evidence type="ECO:0000256" key="4">
    <source>
        <dbReference type="ARBA" id="ARBA00023143"/>
    </source>
</evidence>